<organism evidence="4 5">
    <name type="scientific">Angiostrongylus cantonensis</name>
    <name type="common">Rat lungworm</name>
    <dbReference type="NCBI Taxonomy" id="6313"/>
    <lineage>
        <taxon>Eukaryota</taxon>
        <taxon>Metazoa</taxon>
        <taxon>Ecdysozoa</taxon>
        <taxon>Nematoda</taxon>
        <taxon>Chromadorea</taxon>
        <taxon>Rhabditida</taxon>
        <taxon>Rhabditina</taxon>
        <taxon>Rhabditomorpha</taxon>
        <taxon>Strongyloidea</taxon>
        <taxon>Metastrongylidae</taxon>
        <taxon>Angiostrongylus</taxon>
    </lineage>
</organism>
<sequence length="232" mass="26944">MGVKEGIAVHEVGHVLGLLHTMTRYDRDDYMKIVMQNVDVGRFSEELTEVYGRSYDYGSVMHHNELTYPYHQRTMGSERISFTDIFVVNERRGCNAKCRNSTSTKCVNEGFPQPRNCSTCICPTAYGGTLCNERARVRSRGGHQCAVMWRVSCEKKTLLFRFGSRSGHNDHFDFCNYMITSVLLLKLRYNSQKNQKLTVFQVSSEKTQTMNIVCMKYHFSFTLLVRFRIFIF</sequence>
<dbReference type="STRING" id="6313.A0A0K0CZF9"/>
<reference evidence="5" key="2">
    <citation type="submission" date="2017-02" db="UniProtKB">
        <authorList>
            <consortium name="WormBaseParasite"/>
        </authorList>
    </citation>
    <scope>IDENTIFICATION</scope>
</reference>
<accession>A0A0K0CZF9</accession>
<keyword evidence="1 2" id="KW-0479">Metal-binding</keyword>
<keyword evidence="1 2" id="KW-0482">Metalloprotease</keyword>
<dbReference type="EC" id="3.4.24.-" evidence="2"/>
<dbReference type="GO" id="GO:0004222">
    <property type="term" value="F:metalloendopeptidase activity"/>
    <property type="evidence" value="ECO:0007669"/>
    <property type="project" value="UniProtKB-UniRule"/>
</dbReference>
<dbReference type="Proteomes" id="UP000035642">
    <property type="component" value="Unassembled WGS sequence"/>
</dbReference>
<dbReference type="AlphaFoldDB" id="A0A0K0CZF9"/>
<dbReference type="Pfam" id="PF01400">
    <property type="entry name" value="Astacin"/>
    <property type="match status" value="1"/>
</dbReference>
<comment type="caution">
    <text evidence="1">Lacks conserved residue(s) required for the propagation of feature annotation.</text>
</comment>
<dbReference type="SUPFAM" id="SSF55486">
    <property type="entry name" value="Metalloproteases ('zincins'), catalytic domain"/>
    <property type="match status" value="1"/>
</dbReference>
<dbReference type="PANTHER" id="PTHR10127:SF831">
    <property type="entry name" value="ZINC METALLOPROTEINASE NAS-37"/>
    <property type="match status" value="1"/>
</dbReference>
<dbReference type="PANTHER" id="PTHR10127">
    <property type="entry name" value="DISCOIDIN, CUB, EGF, LAMININ , AND ZINC METALLOPROTEASE DOMAIN CONTAINING"/>
    <property type="match status" value="1"/>
</dbReference>
<dbReference type="GO" id="GO:0006508">
    <property type="term" value="P:proteolysis"/>
    <property type="evidence" value="ECO:0007669"/>
    <property type="project" value="UniProtKB-KW"/>
</dbReference>
<dbReference type="GO" id="GO:0008270">
    <property type="term" value="F:zinc ion binding"/>
    <property type="evidence" value="ECO:0007669"/>
    <property type="project" value="UniProtKB-UniRule"/>
</dbReference>
<proteinExistence type="predicted"/>
<reference evidence="4" key="1">
    <citation type="submission" date="2012-09" db="EMBL/GenBank/DDBJ databases">
        <authorList>
            <person name="Martin A.A."/>
        </authorList>
    </citation>
    <scope>NUCLEOTIDE SEQUENCE</scope>
</reference>
<feature type="binding site" evidence="1">
    <location>
        <position position="10"/>
    </location>
    <ligand>
        <name>Zn(2+)</name>
        <dbReference type="ChEBI" id="CHEBI:29105"/>
        <note>catalytic</note>
    </ligand>
</feature>
<keyword evidence="1 2" id="KW-0862">Zinc</keyword>
<feature type="binding site" evidence="1">
    <location>
        <position position="14"/>
    </location>
    <ligand>
        <name>Zn(2+)</name>
        <dbReference type="ChEBI" id="CHEBI:29105"/>
        <note>catalytic</note>
    </ligand>
</feature>
<evidence type="ECO:0000313" key="5">
    <source>
        <dbReference type="WBParaSite" id="ACAC_0000310601-mRNA-1"/>
    </source>
</evidence>
<evidence type="ECO:0000256" key="2">
    <source>
        <dbReference type="RuleBase" id="RU361183"/>
    </source>
</evidence>
<dbReference type="InterPro" id="IPR001506">
    <property type="entry name" value="Peptidase_M12A"/>
</dbReference>
<dbReference type="PROSITE" id="PS51864">
    <property type="entry name" value="ASTACIN"/>
    <property type="match status" value="1"/>
</dbReference>
<keyword evidence="1 2" id="KW-0378">Hydrolase</keyword>
<comment type="cofactor">
    <cofactor evidence="1 2">
        <name>Zn(2+)</name>
        <dbReference type="ChEBI" id="CHEBI:29105"/>
    </cofactor>
    <text evidence="1 2">Binds 1 zinc ion per subunit.</text>
</comment>
<dbReference type="Gene3D" id="3.40.390.10">
    <property type="entry name" value="Collagenase (Catalytic Domain)"/>
    <property type="match status" value="1"/>
</dbReference>
<protein>
    <recommendedName>
        <fullName evidence="2">Metalloendopeptidase</fullName>
        <ecNumber evidence="2">3.4.24.-</ecNumber>
    </recommendedName>
</protein>
<keyword evidence="4" id="KW-1185">Reference proteome</keyword>
<evidence type="ECO:0000313" key="4">
    <source>
        <dbReference type="Proteomes" id="UP000035642"/>
    </source>
</evidence>
<keyword evidence="1 2" id="KW-0645">Protease</keyword>
<name>A0A0K0CZF9_ANGCA</name>
<dbReference type="WBParaSite" id="ACAC_0000310601-mRNA-1">
    <property type="protein sequence ID" value="ACAC_0000310601-mRNA-1"/>
    <property type="gene ID" value="ACAC_0000310601"/>
</dbReference>
<dbReference type="PRINTS" id="PR00480">
    <property type="entry name" value="ASTACIN"/>
</dbReference>
<feature type="binding site" evidence="1">
    <location>
        <position position="20"/>
    </location>
    <ligand>
        <name>Zn(2+)</name>
        <dbReference type="ChEBI" id="CHEBI:29105"/>
        <note>catalytic</note>
    </ligand>
</feature>
<feature type="active site" evidence="1">
    <location>
        <position position="11"/>
    </location>
</feature>
<evidence type="ECO:0000256" key="1">
    <source>
        <dbReference type="PROSITE-ProRule" id="PRU01211"/>
    </source>
</evidence>
<feature type="domain" description="Peptidase M12A" evidence="3">
    <location>
        <begin position="1"/>
        <end position="95"/>
    </location>
</feature>
<evidence type="ECO:0000259" key="3">
    <source>
        <dbReference type="PROSITE" id="PS51864"/>
    </source>
</evidence>
<dbReference type="InterPro" id="IPR024079">
    <property type="entry name" value="MetalloPept_cat_dom_sf"/>
</dbReference>